<dbReference type="Proteomes" id="UP000481153">
    <property type="component" value="Unassembled WGS sequence"/>
</dbReference>
<proteinExistence type="predicted"/>
<dbReference type="AlphaFoldDB" id="A0A6G0WI55"/>
<dbReference type="VEuPathDB" id="FungiDB:AeMF1_019176"/>
<evidence type="ECO:0000313" key="1">
    <source>
        <dbReference type="EMBL" id="KAF0726867.1"/>
    </source>
</evidence>
<evidence type="ECO:0000313" key="2">
    <source>
        <dbReference type="Proteomes" id="UP000481153"/>
    </source>
</evidence>
<evidence type="ECO:0008006" key="3">
    <source>
        <dbReference type="Google" id="ProtNLM"/>
    </source>
</evidence>
<dbReference type="EMBL" id="VJMJ01000205">
    <property type="protein sequence ID" value="KAF0726867.1"/>
    <property type="molecule type" value="Genomic_DNA"/>
</dbReference>
<organism evidence="1 2">
    <name type="scientific">Aphanomyces euteiches</name>
    <dbReference type="NCBI Taxonomy" id="100861"/>
    <lineage>
        <taxon>Eukaryota</taxon>
        <taxon>Sar</taxon>
        <taxon>Stramenopiles</taxon>
        <taxon>Oomycota</taxon>
        <taxon>Saprolegniomycetes</taxon>
        <taxon>Saprolegniales</taxon>
        <taxon>Verrucalvaceae</taxon>
        <taxon>Aphanomyces</taxon>
    </lineage>
</organism>
<reference evidence="1 2" key="1">
    <citation type="submission" date="2019-07" db="EMBL/GenBank/DDBJ databases">
        <title>Genomics analysis of Aphanomyces spp. identifies a new class of oomycete effector associated with host adaptation.</title>
        <authorList>
            <person name="Gaulin E."/>
        </authorList>
    </citation>
    <scope>NUCLEOTIDE SEQUENCE [LARGE SCALE GENOMIC DNA]</scope>
    <source>
        <strain evidence="1 2">ATCC 201684</strain>
    </source>
</reference>
<name>A0A6G0WI55_9STRA</name>
<sequence length="338" mass="39573">MTRLMQVTQTYADRRRQAAREENLEMALGYLQAHPEDQRKKINPFAYVRSVLKRRSDALNVQLIDRERWINWLCGWNIPSTRPYFMDVTLREDDQSRQSGCVYVTHRTYNMSQRAYPYKPFGNQVDDLIDVEMHVREDDHGVCIQAFECHLQFTIFANYENVAKTWHFDFTESTPAFAVKAIEEMDDGILCVIHEHNEMKLKRIAVSGVFRGQDGQDRITITHTGIAVDDRFPFAPGEVRSNGFQWVVFEHVTDLITLVRWSLLNFRPVNADGPLPLRDIARSLHCPVSKNDSDELIVERIRRASHVGLEKLRDQFCQRCDRFKLEPFTMGSRDELFK</sequence>
<comment type="caution">
    <text evidence="1">The sequence shown here is derived from an EMBL/GenBank/DDBJ whole genome shotgun (WGS) entry which is preliminary data.</text>
</comment>
<accession>A0A6G0WI55</accession>
<gene>
    <name evidence="1" type="ORF">Ae201684_015009</name>
</gene>
<keyword evidence="2" id="KW-1185">Reference proteome</keyword>
<protein>
    <recommendedName>
        <fullName evidence="3">START domain-containing protein</fullName>
    </recommendedName>
</protein>